<dbReference type="SUPFAM" id="SSF103088">
    <property type="entry name" value="OmpA-like"/>
    <property type="match status" value="1"/>
</dbReference>
<evidence type="ECO:0000259" key="7">
    <source>
        <dbReference type="PROSITE" id="PS51123"/>
    </source>
</evidence>
<evidence type="ECO:0000313" key="8">
    <source>
        <dbReference type="EMBL" id="BDU73713.1"/>
    </source>
</evidence>
<keyword evidence="3" id="KW-0998">Cell outer membrane</keyword>
<evidence type="ECO:0000256" key="2">
    <source>
        <dbReference type="ARBA" id="ARBA00023136"/>
    </source>
</evidence>
<dbReference type="Proteomes" id="UP001238179">
    <property type="component" value="Chromosome"/>
</dbReference>
<dbReference type="InterPro" id="IPR036737">
    <property type="entry name" value="OmpA-like_sf"/>
</dbReference>
<feature type="domain" description="OmpA-like" evidence="7">
    <location>
        <begin position="159"/>
        <end position="274"/>
    </location>
</feature>
<dbReference type="PANTHER" id="PTHR30329:SF21">
    <property type="entry name" value="LIPOPROTEIN YIAD-RELATED"/>
    <property type="match status" value="1"/>
</dbReference>
<dbReference type="Gene3D" id="3.30.1330.60">
    <property type="entry name" value="OmpA-like domain"/>
    <property type="match status" value="1"/>
</dbReference>
<organism evidence="8 9">
    <name type="scientific">Mesoterricola silvestris</name>
    <dbReference type="NCBI Taxonomy" id="2927979"/>
    <lineage>
        <taxon>Bacteria</taxon>
        <taxon>Pseudomonadati</taxon>
        <taxon>Acidobacteriota</taxon>
        <taxon>Holophagae</taxon>
        <taxon>Holophagales</taxon>
        <taxon>Holophagaceae</taxon>
        <taxon>Mesoterricola</taxon>
    </lineage>
</organism>
<feature type="region of interest" description="Disordered" evidence="5">
    <location>
        <begin position="252"/>
        <end position="274"/>
    </location>
</feature>
<dbReference type="Pfam" id="PF00691">
    <property type="entry name" value="OmpA"/>
    <property type="match status" value="1"/>
</dbReference>
<evidence type="ECO:0000256" key="1">
    <source>
        <dbReference type="ARBA" id="ARBA00004442"/>
    </source>
</evidence>
<dbReference type="GO" id="GO:0009279">
    <property type="term" value="C:cell outer membrane"/>
    <property type="evidence" value="ECO:0007669"/>
    <property type="project" value="UniProtKB-SubCell"/>
</dbReference>
<name>A0AA48H8G3_9BACT</name>
<dbReference type="EMBL" id="AP027080">
    <property type="protein sequence ID" value="BDU73713.1"/>
    <property type="molecule type" value="Genomic_DNA"/>
</dbReference>
<sequence length="274" mass="29635">MKRHILLPAALLAFAPAFAKPDVPGSKDHPLLTRMQNMGIVVYATNPFQRYEFRTGKGRGATTPVEGKYYQIRYKMADGPAAPTPIAIIRNHQAALQKVGGTVLFEDNRYTTLKVAKGGLETWVEVDTAWGRGYQLTIIEKGAMAQEVVADAAAMKGDLKSTGHVALYGIYFDTNKSDVKAESRAALEEIAKLLGQDPALKLKVVGHTDMTGVLDANMRLSQARGEAVVKALVGQYGIAPARLRGHGVGPLAPVASNDTEEGRAKNRRVELVKE</sequence>
<keyword evidence="9" id="KW-1185">Reference proteome</keyword>
<dbReference type="InterPro" id="IPR050330">
    <property type="entry name" value="Bact_OuterMem_StrucFunc"/>
</dbReference>
<feature type="signal peptide" evidence="6">
    <location>
        <begin position="1"/>
        <end position="19"/>
    </location>
</feature>
<dbReference type="KEGG" id="msil:METEAL_28870"/>
<protein>
    <submittedName>
        <fullName evidence="8">Membrane protein</fullName>
    </submittedName>
</protein>
<evidence type="ECO:0000256" key="4">
    <source>
        <dbReference type="PROSITE-ProRule" id="PRU00473"/>
    </source>
</evidence>
<dbReference type="PANTHER" id="PTHR30329">
    <property type="entry name" value="STATOR ELEMENT OF FLAGELLAR MOTOR COMPLEX"/>
    <property type="match status" value="1"/>
</dbReference>
<dbReference type="PROSITE" id="PS51123">
    <property type="entry name" value="OMPA_2"/>
    <property type="match status" value="1"/>
</dbReference>
<proteinExistence type="predicted"/>
<keyword evidence="2 4" id="KW-0472">Membrane</keyword>
<evidence type="ECO:0000256" key="6">
    <source>
        <dbReference type="SAM" id="SignalP"/>
    </source>
</evidence>
<dbReference type="InterPro" id="IPR006664">
    <property type="entry name" value="OMP_bac"/>
</dbReference>
<dbReference type="PRINTS" id="PR01021">
    <property type="entry name" value="OMPADOMAIN"/>
</dbReference>
<reference evidence="9" key="1">
    <citation type="journal article" date="2023" name="Int. J. Syst. Evol. Microbiol.">
        <title>Mesoterricola silvestris gen. nov., sp. nov., Mesoterricola sediminis sp. nov., Geothrix oryzae sp. nov., Geothrix edaphica sp. nov., Geothrix rubra sp. nov., and Geothrix limicola sp. nov., six novel members of Acidobacteriota isolated from soils.</title>
        <authorList>
            <person name="Itoh H."/>
            <person name="Sugisawa Y."/>
            <person name="Mise K."/>
            <person name="Xu Z."/>
            <person name="Kuniyasu M."/>
            <person name="Ushijima N."/>
            <person name="Kawano K."/>
            <person name="Kobayashi E."/>
            <person name="Shiratori Y."/>
            <person name="Masuda Y."/>
            <person name="Senoo K."/>
        </authorList>
    </citation>
    <scope>NUCLEOTIDE SEQUENCE [LARGE SCALE GENOMIC DNA]</scope>
    <source>
        <strain evidence="9">W79</strain>
    </source>
</reference>
<gene>
    <name evidence="8" type="ORF">METEAL_28870</name>
</gene>
<dbReference type="RefSeq" id="WP_316412382.1">
    <property type="nucleotide sequence ID" value="NZ_AP027080.1"/>
</dbReference>
<evidence type="ECO:0000256" key="5">
    <source>
        <dbReference type="SAM" id="MobiDB-lite"/>
    </source>
</evidence>
<feature type="compositionally biased region" description="Basic and acidic residues" evidence="5">
    <location>
        <begin position="260"/>
        <end position="274"/>
    </location>
</feature>
<evidence type="ECO:0000256" key="3">
    <source>
        <dbReference type="ARBA" id="ARBA00023237"/>
    </source>
</evidence>
<feature type="chain" id="PRO_5041360110" evidence="6">
    <location>
        <begin position="20"/>
        <end position="274"/>
    </location>
</feature>
<accession>A0AA48H8G3</accession>
<evidence type="ECO:0000313" key="9">
    <source>
        <dbReference type="Proteomes" id="UP001238179"/>
    </source>
</evidence>
<keyword evidence="6" id="KW-0732">Signal</keyword>
<comment type="subcellular location">
    <subcellularLocation>
        <location evidence="1">Cell outer membrane</location>
    </subcellularLocation>
</comment>
<dbReference type="CDD" id="cd07185">
    <property type="entry name" value="OmpA_C-like"/>
    <property type="match status" value="1"/>
</dbReference>
<dbReference type="InterPro" id="IPR006665">
    <property type="entry name" value="OmpA-like"/>
</dbReference>
<dbReference type="AlphaFoldDB" id="A0AA48H8G3"/>